<dbReference type="Gene3D" id="3.40.710.10">
    <property type="entry name" value="DD-peptidase/beta-lactamase superfamily"/>
    <property type="match status" value="1"/>
</dbReference>
<protein>
    <recommendedName>
        <fullName evidence="4">serine-type D-Ala-D-Ala carboxypeptidase</fullName>
        <ecNumber evidence="4">3.4.16.4</ecNumber>
    </recommendedName>
</protein>
<accession>A0A644T0H6</accession>
<name>A0A644T0H6_9ZZZZ</name>
<evidence type="ECO:0000256" key="7">
    <source>
        <dbReference type="ARBA" id="ARBA00022729"/>
    </source>
</evidence>
<evidence type="ECO:0000256" key="5">
    <source>
        <dbReference type="ARBA" id="ARBA00022645"/>
    </source>
</evidence>
<gene>
    <name evidence="14" type="primary">dacB_3</name>
    <name evidence="14" type="ORF">SDC9_05867</name>
</gene>
<dbReference type="SUPFAM" id="SSF69189">
    <property type="entry name" value="Penicillin-binding protein associated domain"/>
    <property type="match status" value="1"/>
</dbReference>
<dbReference type="InterPro" id="IPR012338">
    <property type="entry name" value="Beta-lactam/transpept-like"/>
</dbReference>
<evidence type="ECO:0000256" key="12">
    <source>
        <dbReference type="ARBA" id="ARBA00034000"/>
    </source>
</evidence>
<dbReference type="PANTHER" id="PTHR21581:SF33">
    <property type="entry name" value="D-ALANYL-D-ALANINE CARBOXYPEPTIDASE DACB"/>
    <property type="match status" value="1"/>
</dbReference>
<dbReference type="SMART" id="SM00936">
    <property type="entry name" value="PBP5_C"/>
    <property type="match status" value="1"/>
</dbReference>
<dbReference type="PRINTS" id="PR00725">
    <property type="entry name" value="DADACBPTASE1"/>
</dbReference>
<dbReference type="Gene3D" id="2.60.410.10">
    <property type="entry name" value="D-Ala-D-Ala carboxypeptidase, C-terminal domain"/>
    <property type="match status" value="1"/>
</dbReference>
<evidence type="ECO:0000256" key="11">
    <source>
        <dbReference type="ARBA" id="ARBA00023316"/>
    </source>
</evidence>
<dbReference type="AlphaFoldDB" id="A0A644T0H6"/>
<proteinExistence type="inferred from homology"/>
<evidence type="ECO:0000256" key="4">
    <source>
        <dbReference type="ARBA" id="ARBA00012448"/>
    </source>
</evidence>
<dbReference type="InterPro" id="IPR037167">
    <property type="entry name" value="Peptidase_S11_C_sf"/>
</dbReference>
<evidence type="ECO:0000256" key="10">
    <source>
        <dbReference type="ARBA" id="ARBA00022984"/>
    </source>
</evidence>
<keyword evidence="6" id="KW-0645">Protease</keyword>
<dbReference type="GO" id="GO:0009002">
    <property type="term" value="F:serine-type D-Ala-D-Ala carboxypeptidase activity"/>
    <property type="evidence" value="ECO:0007669"/>
    <property type="project" value="UniProtKB-EC"/>
</dbReference>
<comment type="caution">
    <text evidence="14">The sequence shown here is derived from an EMBL/GenBank/DDBJ whole genome shotgun (WGS) entry which is preliminary data.</text>
</comment>
<dbReference type="EMBL" id="VSSQ01000012">
    <property type="protein sequence ID" value="MPL60309.1"/>
    <property type="molecule type" value="Genomic_DNA"/>
</dbReference>
<dbReference type="SUPFAM" id="SSF56601">
    <property type="entry name" value="beta-lactamase/transpeptidase-like"/>
    <property type="match status" value="1"/>
</dbReference>
<comment type="function">
    <text evidence="1">Removes C-terminal D-alanyl residues from sugar-peptide cell wall precursors.</text>
</comment>
<keyword evidence="9" id="KW-0133">Cell shape</keyword>
<dbReference type="GO" id="GO:0006508">
    <property type="term" value="P:proteolysis"/>
    <property type="evidence" value="ECO:0007669"/>
    <property type="project" value="UniProtKB-KW"/>
</dbReference>
<feature type="domain" description="Peptidase S11 D-Ala-D-Ala carboxypeptidase A C-terminal" evidence="13">
    <location>
        <begin position="269"/>
        <end position="358"/>
    </location>
</feature>
<dbReference type="GO" id="GO:0008360">
    <property type="term" value="P:regulation of cell shape"/>
    <property type="evidence" value="ECO:0007669"/>
    <property type="project" value="UniProtKB-KW"/>
</dbReference>
<evidence type="ECO:0000313" key="14">
    <source>
        <dbReference type="EMBL" id="MPL60309.1"/>
    </source>
</evidence>
<keyword evidence="11" id="KW-0961">Cell wall biogenesis/degradation</keyword>
<dbReference type="EC" id="3.4.16.4" evidence="4"/>
<evidence type="ECO:0000256" key="3">
    <source>
        <dbReference type="ARBA" id="ARBA00007164"/>
    </source>
</evidence>
<evidence type="ECO:0000256" key="2">
    <source>
        <dbReference type="ARBA" id="ARBA00004752"/>
    </source>
</evidence>
<sequence>MLRHMLLLLLVLFLMLPLNSFAAFDQTPDVTAKSAIVIEASTGKVLYEKDAEQRRYPASTTKIMTLIVALEHGNLEDIVTASATAASTEGSSLWLAQDEQLKLGDLLYGIMLISGNDATVAVAEHISGSLPKFAQLMTEKAHAIGAVSTFFTNSSGLPDPNHYTTAHDLARITAYGYKNPIFTQIVGSKTKIIPWPGKDHDRELFNENRMLWLYDGANGVKTGYTDAAGRCLVSAANRNGVQLITVVLDSDYMWQDSIVLLDYGFKHVSPVKMFNQGDILKTVRVTNGKTGSVKLLLNSSIVAPVSETDKDEFRTEINAPDKIEAPIKAGQKLGSVKLMYKNVEVGSADLVAAESIENKSLVGLVWSSVWNFFTFIVRNFA</sequence>
<keyword evidence="5 14" id="KW-0121">Carboxypeptidase</keyword>
<dbReference type="InterPro" id="IPR015956">
    <property type="entry name" value="Peniciliin-bd_prot_C_sf"/>
</dbReference>
<evidence type="ECO:0000256" key="6">
    <source>
        <dbReference type="ARBA" id="ARBA00022670"/>
    </source>
</evidence>
<dbReference type="InterPro" id="IPR001967">
    <property type="entry name" value="Peptidase_S11_N"/>
</dbReference>
<dbReference type="GO" id="GO:0071555">
    <property type="term" value="P:cell wall organization"/>
    <property type="evidence" value="ECO:0007669"/>
    <property type="project" value="UniProtKB-KW"/>
</dbReference>
<dbReference type="InterPro" id="IPR012907">
    <property type="entry name" value="Peptidase_S11_C"/>
</dbReference>
<reference evidence="14" key="1">
    <citation type="submission" date="2019-08" db="EMBL/GenBank/DDBJ databases">
        <authorList>
            <person name="Kucharzyk K."/>
            <person name="Murdoch R.W."/>
            <person name="Higgins S."/>
            <person name="Loffler F."/>
        </authorList>
    </citation>
    <scope>NUCLEOTIDE SEQUENCE</scope>
</reference>
<evidence type="ECO:0000256" key="1">
    <source>
        <dbReference type="ARBA" id="ARBA00003217"/>
    </source>
</evidence>
<dbReference type="GO" id="GO:0009252">
    <property type="term" value="P:peptidoglycan biosynthetic process"/>
    <property type="evidence" value="ECO:0007669"/>
    <property type="project" value="UniProtKB-UniPathway"/>
</dbReference>
<dbReference type="Pfam" id="PF00768">
    <property type="entry name" value="Peptidase_S11"/>
    <property type="match status" value="1"/>
</dbReference>
<keyword evidence="8 14" id="KW-0378">Hydrolase</keyword>
<organism evidence="14">
    <name type="scientific">bioreactor metagenome</name>
    <dbReference type="NCBI Taxonomy" id="1076179"/>
    <lineage>
        <taxon>unclassified sequences</taxon>
        <taxon>metagenomes</taxon>
        <taxon>ecological metagenomes</taxon>
    </lineage>
</organism>
<comment type="pathway">
    <text evidence="2">Cell wall biogenesis; peptidoglycan biosynthesis.</text>
</comment>
<evidence type="ECO:0000256" key="8">
    <source>
        <dbReference type="ARBA" id="ARBA00022801"/>
    </source>
</evidence>
<dbReference type="PANTHER" id="PTHR21581">
    <property type="entry name" value="D-ALANYL-D-ALANINE CARBOXYPEPTIDASE"/>
    <property type="match status" value="1"/>
</dbReference>
<keyword evidence="10" id="KW-0573">Peptidoglycan synthesis</keyword>
<dbReference type="UniPathway" id="UPA00219"/>
<dbReference type="Pfam" id="PF07943">
    <property type="entry name" value="PBP5_C"/>
    <property type="match status" value="1"/>
</dbReference>
<evidence type="ECO:0000256" key="9">
    <source>
        <dbReference type="ARBA" id="ARBA00022960"/>
    </source>
</evidence>
<comment type="similarity">
    <text evidence="3">Belongs to the peptidase S11 family.</text>
</comment>
<comment type="catalytic activity">
    <reaction evidence="12">
        <text>Preferential cleavage: (Ac)2-L-Lys-D-Ala-|-D-Ala. Also transpeptidation of peptidyl-alanyl moieties that are N-acyl substituents of D-alanine.</text>
        <dbReference type="EC" id="3.4.16.4"/>
    </reaction>
</comment>
<dbReference type="InterPro" id="IPR018044">
    <property type="entry name" value="Peptidase_S11"/>
</dbReference>
<keyword evidence="7" id="KW-0732">Signal</keyword>
<evidence type="ECO:0000259" key="13">
    <source>
        <dbReference type="SMART" id="SM00936"/>
    </source>
</evidence>